<keyword evidence="4 6" id="KW-0288">FMN</keyword>
<dbReference type="SMART" id="SM00900">
    <property type="entry name" value="FMN_bind"/>
    <property type="match status" value="1"/>
</dbReference>
<evidence type="ECO:0000313" key="10">
    <source>
        <dbReference type="Proteomes" id="UP001596020"/>
    </source>
</evidence>
<dbReference type="NCBIfam" id="TIGR01947">
    <property type="entry name" value="rnfG"/>
    <property type="match status" value="1"/>
</dbReference>
<sequence length="201" mass="21821">MKKLQSTLPNMLMSLVGICLVVSALLGLMYQVTLKPIAETNKAQEEAAIKEVVPGFDKKEEKKANINGEEITYYVATKGGDVLGYAVKSFSNNGFSGHISVMVGFDKDGKLNNYKVLEQAETPGLGAKMQDWFHSGKTQEESASDFQKFENVTISEPLKVTKDGGTVNAITAATISSRAFLDAVNRAHEVFEYAKSNEGGK</sequence>
<dbReference type="PANTHER" id="PTHR36118">
    <property type="entry name" value="ION-TRANSLOCATING OXIDOREDUCTASE COMPLEX SUBUNIT G"/>
    <property type="match status" value="1"/>
</dbReference>
<gene>
    <name evidence="6" type="primary">rnfG</name>
    <name evidence="9" type="ORF">ACFO3G_08090</name>
</gene>
<keyword evidence="2 6" id="KW-0597">Phosphoprotein</keyword>
<dbReference type="EMBL" id="JBHSGO010000206">
    <property type="protein sequence ID" value="MFC4666551.1"/>
    <property type="molecule type" value="Genomic_DNA"/>
</dbReference>
<reference evidence="10" key="1">
    <citation type="journal article" date="2019" name="Int. J. Syst. Evol. Microbiol.">
        <title>The Global Catalogue of Microorganisms (GCM) 10K type strain sequencing project: providing services to taxonomists for standard genome sequencing and annotation.</title>
        <authorList>
            <consortium name="The Broad Institute Genomics Platform"/>
            <consortium name="The Broad Institute Genome Sequencing Center for Infectious Disease"/>
            <person name="Wu L."/>
            <person name="Ma J."/>
        </authorList>
    </citation>
    <scope>NUCLEOTIDE SEQUENCE [LARGE SCALE GENOMIC DNA]</scope>
    <source>
        <strain evidence="10">CGMCC 4.7357</strain>
    </source>
</reference>
<comment type="similarity">
    <text evidence="6">Belongs to the RnfG family.</text>
</comment>
<evidence type="ECO:0000256" key="1">
    <source>
        <dbReference type="ARBA" id="ARBA00022448"/>
    </source>
</evidence>
<comment type="caution">
    <text evidence="9">The sequence shown here is derived from an EMBL/GenBank/DDBJ whole genome shotgun (WGS) entry which is preliminary data.</text>
</comment>
<keyword evidence="5 6" id="KW-0249">Electron transport</keyword>
<feature type="transmembrane region" description="Helical" evidence="7">
    <location>
        <begin position="12"/>
        <end position="32"/>
    </location>
</feature>
<keyword evidence="1 6" id="KW-0813">Transport</keyword>
<evidence type="ECO:0000313" key="9">
    <source>
        <dbReference type="EMBL" id="MFC4666551.1"/>
    </source>
</evidence>
<keyword evidence="6" id="KW-1003">Cell membrane</keyword>
<dbReference type="Proteomes" id="UP001596020">
    <property type="component" value="Unassembled WGS sequence"/>
</dbReference>
<feature type="domain" description="FMN-binding" evidence="8">
    <location>
        <begin position="94"/>
        <end position="191"/>
    </location>
</feature>
<keyword evidence="6" id="KW-1278">Translocase</keyword>
<evidence type="ECO:0000256" key="4">
    <source>
        <dbReference type="ARBA" id="ARBA00022643"/>
    </source>
</evidence>
<dbReference type="InterPro" id="IPR010209">
    <property type="entry name" value="Ion_transpt_RnfG/RsxG"/>
</dbReference>
<evidence type="ECO:0000256" key="7">
    <source>
        <dbReference type="SAM" id="Phobius"/>
    </source>
</evidence>
<keyword evidence="10" id="KW-1185">Reference proteome</keyword>
<proteinExistence type="inferred from homology"/>
<protein>
    <recommendedName>
        <fullName evidence="6">Ion-translocating oxidoreductase complex subunit G</fullName>
        <ecNumber evidence="6">7.-.-.-</ecNumber>
    </recommendedName>
    <alternativeName>
        <fullName evidence="6">Rnf electron transport complex subunit G</fullName>
    </alternativeName>
</protein>
<accession>A0ABV9K993</accession>
<dbReference type="RefSeq" id="WP_380079729.1">
    <property type="nucleotide sequence ID" value="NZ_JBHSGO010000206.1"/>
</dbReference>
<dbReference type="PIRSF" id="PIRSF006091">
    <property type="entry name" value="E_trnsport_RnfG"/>
    <property type="match status" value="1"/>
</dbReference>
<comment type="function">
    <text evidence="6">Part of a membrane-bound complex that couples electron transfer with translocation of ions across the membrane.</text>
</comment>
<name>A0ABV9K993_9PORP</name>
<evidence type="ECO:0000256" key="2">
    <source>
        <dbReference type="ARBA" id="ARBA00022553"/>
    </source>
</evidence>
<dbReference type="InterPro" id="IPR007329">
    <property type="entry name" value="FMN-bd"/>
</dbReference>
<keyword evidence="3 6" id="KW-0285">Flavoprotein</keyword>
<dbReference type="Gene3D" id="3.90.1010.20">
    <property type="match status" value="1"/>
</dbReference>
<dbReference type="Pfam" id="PF04205">
    <property type="entry name" value="FMN_bind"/>
    <property type="match status" value="1"/>
</dbReference>
<comment type="cofactor">
    <cofactor evidence="6">
        <name>FMN</name>
        <dbReference type="ChEBI" id="CHEBI:58210"/>
    </cofactor>
</comment>
<keyword evidence="6 7" id="KW-1133">Transmembrane helix</keyword>
<evidence type="ECO:0000256" key="6">
    <source>
        <dbReference type="HAMAP-Rule" id="MF_00479"/>
    </source>
</evidence>
<keyword evidence="6 7" id="KW-0472">Membrane</keyword>
<evidence type="ECO:0000256" key="3">
    <source>
        <dbReference type="ARBA" id="ARBA00022630"/>
    </source>
</evidence>
<evidence type="ECO:0000256" key="5">
    <source>
        <dbReference type="ARBA" id="ARBA00022982"/>
    </source>
</evidence>
<dbReference type="HAMAP" id="MF_00479">
    <property type="entry name" value="RsxG_RnfG"/>
    <property type="match status" value="1"/>
</dbReference>
<dbReference type="PANTHER" id="PTHR36118:SF1">
    <property type="entry name" value="ION-TRANSLOCATING OXIDOREDUCTASE COMPLEX SUBUNIT G"/>
    <property type="match status" value="1"/>
</dbReference>
<comment type="subcellular location">
    <subcellularLocation>
        <location evidence="6">Cell membrane</location>
        <topology evidence="6">Single-pass membrane protein</topology>
    </subcellularLocation>
</comment>
<comment type="subunit">
    <text evidence="6">The complex is composed of six subunits: RnfA, RnfB, RnfC, RnfD, RnfE and RnfG.</text>
</comment>
<organism evidence="9 10">
    <name type="scientific">Falsiporphyromonas endometrii</name>
    <dbReference type="NCBI Taxonomy" id="1387297"/>
    <lineage>
        <taxon>Bacteria</taxon>
        <taxon>Pseudomonadati</taxon>
        <taxon>Bacteroidota</taxon>
        <taxon>Bacteroidia</taxon>
        <taxon>Bacteroidales</taxon>
        <taxon>Porphyromonadaceae</taxon>
        <taxon>Falsiporphyromonas</taxon>
    </lineage>
</organism>
<dbReference type="EC" id="7.-.-.-" evidence="6"/>
<feature type="modified residue" description="FMN phosphoryl threonine" evidence="6">
    <location>
        <position position="174"/>
    </location>
</feature>
<evidence type="ECO:0000259" key="8">
    <source>
        <dbReference type="SMART" id="SM00900"/>
    </source>
</evidence>
<keyword evidence="6 7" id="KW-0812">Transmembrane</keyword>